<keyword evidence="4" id="KW-1133">Transmembrane helix</keyword>
<dbReference type="Pfam" id="PF23524">
    <property type="entry name" value="MGAT4A_C"/>
    <property type="match status" value="1"/>
</dbReference>
<keyword evidence="4" id="KW-0472">Membrane</keyword>
<keyword evidence="2" id="KW-0328">Glycosyltransferase</keyword>
<dbReference type="GO" id="GO:0005795">
    <property type="term" value="C:Golgi stack"/>
    <property type="evidence" value="ECO:0007669"/>
    <property type="project" value="TreeGrafter"/>
</dbReference>
<evidence type="ECO:0000256" key="2">
    <source>
        <dbReference type="ARBA" id="ARBA00022676"/>
    </source>
</evidence>
<comment type="caution">
    <text evidence="7">The sequence shown here is derived from an EMBL/GenBank/DDBJ whole genome shotgun (WGS) entry which is preliminary data.</text>
</comment>
<dbReference type="InterPro" id="IPR006759">
    <property type="entry name" value="Glyco_transf_54"/>
</dbReference>
<reference evidence="7 8" key="1">
    <citation type="submission" date="2024-04" db="EMBL/GenBank/DDBJ databases">
        <authorList>
            <person name="Rising A."/>
            <person name="Reimegard J."/>
            <person name="Sonavane S."/>
            <person name="Akerstrom W."/>
            <person name="Nylinder S."/>
            <person name="Hedman E."/>
            <person name="Kallberg Y."/>
        </authorList>
    </citation>
    <scope>NUCLEOTIDE SEQUENCE [LARGE SCALE GENOMIC DNA]</scope>
</reference>
<evidence type="ECO:0000256" key="4">
    <source>
        <dbReference type="SAM" id="Phobius"/>
    </source>
</evidence>
<gene>
    <name evidence="7" type="ORF">LARSCL_LOCUS5476</name>
</gene>
<evidence type="ECO:0000313" key="7">
    <source>
        <dbReference type="EMBL" id="CAL1270768.1"/>
    </source>
</evidence>
<dbReference type="GO" id="GO:0006487">
    <property type="term" value="P:protein N-linked glycosylation"/>
    <property type="evidence" value="ECO:0007669"/>
    <property type="project" value="TreeGrafter"/>
</dbReference>
<evidence type="ECO:0008006" key="9">
    <source>
        <dbReference type="Google" id="ProtNLM"/>
    </source>
</evidence>
<dbReference type="GO" id="GO:0005793">
    <property type="term" value="C:endoplasmic reticulum-Golgi intermediate compartment"/>
    <property type="evidence" value="ECO:0007669"/>
    <property type="project" value="TreeGrafter"/>
</dbReference>
<dbReference type="InterPro" id="IPR057279">
    <property type="entry name" value="MGAT4"/>
</dbReference>
<evidence type="ECO:0000256" key="3">
    <source>
        <dbReference type="ARBA" id="ARBA00022679"/>
    </source>
</evidence>
<dbReference type="PANTHER" id="PTHR12062:SF9">
    <property type="entry name" value="ALPHA-1,3-MANNOSYL-GLYCOPROTEIN 4-BETA-N-ACETYLGLUCOSAMINYLTRANSFERASE A, ISOFORM A"/>
    <property type="match status" value="1"/>
</dbReference>
<dbReference type="Proteomes" id="UP001497382">
    <property type="component" value="Unassembled WGS sequence"/>
</dbReference>
<protein>
    <recommendedName>
        <fullName evidence="9">Alpha-1,3-mannosyl-glycoprotein 4-beta-N-acetylglucosaminyltransferase A</fullName>
    </recommendedName>
</protein>
<evidence type="ECO:0000259" key="6">
    <source>
        <dbReference type="Pfam" id="PF23524"/>
    </source>
</evidence>
<dbReference type="EMBL" id="CAXIEN010000050">
    <property type="protein sequence ID" value="CAL1270768.1"/>
    <property type="molecule type" value="Genomic_DNA"/>
</dbReference>
<dbReference type="AlphaFoldDB" id="A0AAV1ZGF2"/>
<dbReference type="GO" id="GO:0005783">
    <property type="term" value="C:endoplasmic reticulum"/>
    <property type="evidence" value="ECO:0007669"/>
    <property type="project" value="TreeGrafter"/>
</dbReference>
<dbReference type="PANTHER" id="PTHR12062">
    <property type="entry name" value="N-ACETYLGLUCOSAMINYLTRANSFERASE VI"/>
    <property type="match status" value="1"/>
</dbReference>
<evidence type="ECO:0000256" key="1">
    <source>
        <dbReference type="ARBA" id="ARBA00004922"/>
    </source>
</evidence>
<dbReference type="GO" id="GO:0008375">
    <property type="term" value="F:acetylglucosaminyltransferase activity"/>
    <property type="evidence" value="ECO:0007669"/>
    <property type="project" value="TreeGrafter"/>
</dbReference>
<accession>A0AAV1ZGF2</accession>
<organism evidence="7 8">
    <name type="scientific">Larinioides sclopetarius</name>
    <dbReference type="NCBI Taxonomy" id="280406"/>
    <lineage>
        <taxon>Eukaryota</taxon>
        <taxon>Metazoa</taxon>
        <taxon>Ecdysozoa</taxon>
        <taxon>Arthropoda</taxon>
        <taxon>Chelicerata</taxon>
        <taxon>Arachnida</taxon>
        <taxon>Araneae</taxon>
        <taxon>Araneomorphae</taxon>
        <taxon>Entelegynae</taxon>
        <taxon>Araneoidea</taxon>
        <taxon>Araneidae</taxon>
        <taxon>Larinioides</taxon>
    </lineage>
</organism>
<feature type="transmembrane region" description="Helical" evidence="4">
    <location>
        <begin position="12"/>
        <end position="30"/>
    </location>
</feature>
<evidence type="ECO:0000313" key="8">
    <source>
        <dbReference type="Proteomes" id="UP001497382"/>
    </source>
</evidence>
<feature type="domain" description="MGAT4 conserved region" evidence="5">
    <location>
        <begin position="115"/>
        <end position="354"/>
    </location>
</feature>
<evidence type="ECO:0000259" key="5">
    <source>
        <dbReference type="Pfam" id="PF04666"/>
    </source>
</evidence>
<sequence length="442" mass="50827">MKSIMRRPAFAFYVGVLIITVPFFTLFILLNGPDLSEERILNQKVVELYARLKHAEMLNLERRSDIFHLRQHFGTLLNAATKLDNVNSSIRSGISNLLKDSQQLLAGIQGGVDLQLPSIHHFLPHLLSSPDSLSPSIKLSRGRSGVTMVLGIPTVKREVQSYLMSTLQNLIENMSPEERNDAVIIVFIAETDSEYVTRQAADIENQFQDHINSGLLEVIAPPSTYYPDFDKLRQTLGDPLERVKWRTKQNLDFSYLMMYAQPKGTFYVQLEDDILSKPGYIETMKKFAYKQISEKKDWIILDFCQLGFIGKMFKCVDLSKLITFFIIFHNDKPVDWLLDHVVQTKVCRFDKDPDKQFGKLSLHHPHKNPDADVKTTLKAYKGYTAVRAYKGDTFFWSLLPQPGDILAFHFHNPIIIERYACQYLFLNLKFSHQCSLDVVKIS</sequence>
<keyword evidence="4" id="KW-0812">Transmembrane</keyword>
<keyword evidence="8" id="KW-1185">Reference proteome</keyword>
<comment type="pathway">
    <text evidence="1">Protein modification; protein glycosylation.</text>
</comment>
<proteinExistence type="predicted"/>
<feature type="domain" description="MGAT4 A/B/C C-terminal" evidence="6">
    <location>
        <begin position="371"/>
        <end position="420"/>
    </location>
</feature>
<dbReference type="InterPro" id="IPR056576">
    <property type="entry name" value="MGAT4_A/B/C_C"/>
</dbReference>
<keyword evidence="3" id="KW-0808">Transferase</keyword>
<name>A0AAV1ZGF2_9ARAC</name>
<dbReference type="Pfam" id="PF04666">
    <property type="entry name" value="MGAT4_cons"/>
    <property type="match status" value="1"/>
</dbReference>